<evidence type="ECO:0000256" key="3">
    <source>
        <dbReference type="ARBA" id="ARBA00022552"/>
    </source>
</evidence>
<dbReference type="InterPro" id="IPR036345">
    <property type="entry name" value="ExoRNase_PH_dom2_sf"/>
</dbReference>
<dbReference type="Proteomes" id="UP000597762">
    <property type="component" value="Unassembled WGS sequence"/>
</dbReference>
<dbReference type="EMBL" id="CAHIKZ030005323">
    <property type="protein sequence ID" value="CAE1322458.1"/>
    <property type="molecule type" value="Genomic_DNA"/>
</dbReference>
<dbReference type="CDD" id="cd11372">
    <property type="entry name" value="RNase_PH_RRP46"/>
    <property type="match status" value="1"/>
</dbReference>
<organism evidence="8 9">
    <name type="scientific">Acanthosepion pharaonis</name>
    <name type="common">Pharaoh cuttlefish</name>
    <name type="synonym">Sepia pharaonis</name>
    <dbReference type="NCBI Taxonomy" id="158019"/>
    <lineage>
        <taxon>Eukaryota</taxon>
        <taxon>Metazoa</taxon>
        <taxon>Spiralia</taxon>
        <taxon>Lophotrochozoa</taxon>
        <taxon>Mollusca</taxon>
        <taxon>Cephalopoda</taxon>
        <taxon>Coleoidea</taxon>
        <taxon>Decapodiformes</taxon>
        <taxon>Sepiida</taxon>
        <taxon>Sepiina</taxon>
        <taxon>Sepiidae</taxon>
        <taxon>Acanthosepion</taxon>
    </lineage>
</organism>
<sequence length="267" mass="29201">MVLFRSSLSELYTSVNTERNAPAADTPQPSNTLDSYTQLRKLADAHQTFTMNGEISNKQLRKVTGELSLLSRSDGSASLCSGDTSMIASVYGPAEVKIAKEQISRATVEVTYRPKSGMPGCNEKLKENIICNTCESVILTCLHPRSSVSLTIQELHHAGSQLACALNVANLALLDANVNMKFMVAAVNCAFTDKGQLILDPTLKEEQAARVTMTFAFDSVSKDILTVYTTGLYTEEEFDTALKACKAASVEIFNFYKEIMQKNLSKE</sequence>
<dbReference type="GO" id="GO:0006364">
    <property type="term" value="P:rRNA processing"/>
    <property type="evidence" value="ECO:0007669"/>
    <property type="project" value="UniProtKB-KW"/>
</dbReference>
<dbReference type="OrthoDB" id="27298at2759"/>
<dbReference type="SUPFAM" id="SSF55666">
    <property type="entry name" value="Ribonuclease PH domain 2-like"/>
    <property type="match status" value="1"/>
</dbReference>
<evidence type="ECO:0000259" key="7">
    <source>
        <dbReference type="Pfam" id="PF03725"/>
    </source>
</evidence>
<dbReference type="InterPro" id="IPR027408">
    <property type="entry name" value="PNPase/RNase_PH_dom_sf"/>
</dbReference>
<dbReference type="Gene3D" id="3.30.230.70">
    <property type="entry name" value="GHMP Kinase, N-terminal domain"/>
    <property type="match status" value="1"/>
</dbReference>
<feature type="domain" description="Exoribonuclease phosphorolytic" evidence="7">
    <location>
        <begin position="183"/>
        <end position="244"/>
    </location>
</feature>
<keyword evidence="5" id="KW-0539">Nucleus</keyword>
<dbReference type="PANTHER" id="PTHR11953:SF1">
    <property type="entry name" value="EXOSOME COMPLEX COMPONENT RRP46"/>
    <property type="match status" value="1"/>
</dbReference>
<evidence type="ECO:0000313" key="9">
    <source>
        <dbReference type="Proteomes" id="UP000597762"/>
    </source>
</evidence>
<evidence type="ECO:0000256" key="1">
    <source>
        <dbReference type="ARBA" id="ARBA00004123"/>
    </source>
</evidence>
<gene>
    <name evidence="8" type="ORF">SPHA_72432</name>
</gene>
<dbReference type="AlphaFoldDB" id="A0A812EC64"/>
<dbReference type="GO" id="GO:0016075">
    <property type="term" value="P:rRNA catabolic process"/>
    <property type="evidence" value="ECO:0007669"/>
    <property type="project" value="TreeGrafter"/>
</dbReference>
<feature type="domain" description="Exoribonuclease phosphorolytic" evidence="6">
    <location>
        <begin position="59"/>
        <end position="178"/>
    </location>
</feature>
<comment type="similarity">
    <text evidence="2">Belongs to the RNase PH family.</text>
</comment>
<accession>A0A812EC64</accession>
<keyword evidence="4" id="KW-0271">Exosome</keyword>
<keyword evidence="9" id="KW-1185">Reference proteome</keyword>
<dbReference type="GO" id="GO:0000177">
    <property type="term" value="C:cytoplasmic exosome (RNase complex)"/>
    <property type="evidence" value="ECO:0007669"/>
    <property type="project" value="TreeGrafter"/>
</dbReference>
<dbReference type="SUPFAM" id="SSF54211">
    <property type="entry name" value="Ribosomal protein S5 domain 2-like"/>
    <property type="match status" value="1"/>
</dbReference>
<dbReference type="GO" id="GO:0071051">
    <property type="term" value="P:poly(A)-dependent snoRNA 3'-end processing"/>
    <property type="evidence" value="ECO:0007669"/>
    <property type="project" value="TreeGrafter"/>
</dbReference>
<dbReference type="Pfam" id="PF03725">
    <property type="entry name" value="RNase_PH_C"/>
    <property type="match status" value="1"/>
</dbReference>
<evidence type="ECO:0000256" key="4">
    <source>
        <dbReference type="ARBA" id="ARBA00022835"/>
    </source>
</evidence>
<name>A0A812EC64_ACAPH</name>
<dbReference type="InterPro" id="IPR001247">
    <property type="entry name" value="ExoRNase_PH_dom1"/>
</dbReference>
<comment type="caution">
    <text evidence="8">The sequence shown here is derived from an EMBL/GenBank/DDBJ whole genome shotgun (WGS) entry which is preliminary data.</text>
</comment>
<dbReference type="InterPro" id="IPR015847">
    <property type="entry name" value="ExoRNase_PH_dom2"/>
</dbReference>
<dbReference type="InterPro" id="IPR050080">
    <property type="entry name" value="RNase_PH"/>
</dbReference>
<evidence type="ECO:0000313" key="8">
    <source>
        <dbReference type="EMBL" id="CAE1322458.1"/>
    </source>
</evidence>
<dbReference type="GO" id="GO:0005730">
    <property type="term" value="C:nucleolus"/>
    <property type="evidence" value="ECO:0007669"/>
    <property type="project" value="TreeGrafter"/>
</dbReference>
<evidence type="ECO:0000256" key="5">
    <source>
        <dbReference type="ARBA" id="ARBA00023242"/>
    </source>
</evidence>
<dbReference type="GO" id="GO:0003723">
    <property type="term" value="F:RNA binding"/>
    <property type="evidence" value="ECO:0007669"/>
    <property type="project" value="TreeGrafter"/>
</dbReference>
<dbReference type="PANTHER" id="PTHR11953">
    <property type="entry name" value="EXOSOME COMPLEX COMPONENT"/>
    <property type="match status" value="1"/>
</dbReference>
<dbReference type="GO" id="GO:0000176">
    <property type="term" value="C:nuclear exosome (RNase complex)"/>
    <property type="evidence" value="ECO:0007669"/>
    <property type="project" value="TreeGrafter"/>
</dbReference>
<keyword evidence="3" id="KW-0698">rRNA processing</keyword>
<comment type="subcellular location">
    <subcellularLocation>
        <location evidence="1">Nucleus</location>
    </subcellularLocation>
</comment>
<evidence type="ECO:0000259" key="6">
    <source>
        <dbReference type="Pfam" id="PF01138"/>
    </source>
</evidence>
<dbReference type="GO" id="GO:0034475">
    <property type="term" value="P:U4 snRNA 3'-end processing"/>
    <property type="evidence" value="ECO:0007669"/>
    <property type="project" value="TreeGrafter"/>
</dbReference>
<proteinExistence type="inferred from homology"/>
<reference evidence="8" key="1">
    <citation type="submission" date="2021-01" db="EMBL/GenBank/DDBJ databases">
        <authorList>
            <person name="Li R."/>
            <person name="Bekaert M."/>
        </authorList>
    </citation>
    <scope>NUCLEOTIDE SEQUENCE</scope>
    <source>
        <strain evidence="8">Farmed</strain>
    </source>
</reference>
<dbReference type="InterPro" id="IPR020568">
    <property type="entry name" value="Ribosomal_Su5_D2-typ_SF"/>
</dbReference>
<protein>
    <submittedName>
        <fullName evidence="8">RRP46</fullName>
    </submittedName>
</protein>
<dbReference type="Pfam" id="PF01138">
    <property type="entry name" value="RNase_PH"/>
    <property type="match status" value="1"/>
</dbReference>
<dbReference type="GO" id="GO:0071028">
    <property type="term" value="P:nuclear mRNA surveillance"/>
    <property type="evidence" value="ECO:0007669"/>
    <property type="project" value="TreeGrafter"/>
</dbReference>
<evidence type="ECO:0000256" key="2">
    <source>
        <dbReference type="ARBA" id="ARBA00006678"/>
    </source>
</evidence>